<name>A0ABP4Y434_9ACTN</name>
<dbReference type="InterPro" id="IPR027417">
    <property type="entry name" value="P-loop_NTPase"/>
</dbReference>
<dbReference type="InterPro" id="IPR003439">
    <property type="entry name" value="ABC_transporter-like_ATP-bd"/>
</dbReference>
<reference evidence="6" key="1">
    <citation type="journal article" date="2019" name="Int. J. Syst. Evol. Microbiol.">
        <title>The Global Catalogue of Microorganisms (GCM) 10K type strain sequencing project: providing services to taxonomists for standard genome sequencing and annotation.</title>
        <authorList>
            <consortium name="The Broad Institute Genomics Platform"/>
            <consortium name="The Broad Institute Genome Sequencing Center for Infectious Disease"/>
            <person name="Wu L."/>
            <person name="Ma J."/>
        </authorList>
    </citation>
    <scope>NUCLEOTIDE SEQUENCE [LARGE SCALE GENOMIC DNA]</scope>
    <source>
        <strain evidence="6">JCM 13250</strain>
    </source>
</reference>
<evidence type="ECO:0000259" key="4">
    <source>
        <dbReference type="PROSITE" id="PS50893"/>
    </source>
</evidence>
<feature type="domain" description="ABC transporter" evidence="4">
    <location>
        <begin position="16"/>
        <end position="250"/>
    </location>
</feature>
<dbReference type="CDD" id="cd03216">
    <property type="entry name" value="ABC_Carb_Monos_I"/>
    <property type="match status" value="1"/>
</dbReference>
<dbReference type="EMBL" id="BAAALT010000054">
    <property type="protein sequence ID" value="GAA1800050.1"/>
    <property type="molecule type" value="Genomic_DNA"/>
</dbReference>
<evidence type="ECO:0000313" key="5">
    <source>
        <dbReference type="EMBL" id="GAA1800050.1"/>
    </source>
</evidence>
<comment type="caution">
    <text evidence="5">The sequence shown here is derived from an EMBL/GenBank/DDBJ whole genome shotgun (WGS) entry which is preliminary data.</text>
</comment>
<keyword evidence="1" id="KW-0547">Nucleotide-binding</keyword>
<organism evidence="5 6">
    <name type="scientific">Luedemannella flava</name>
    <dbReference type="NCBI Taxonomy" id="349316"/>
    <lineage>
        <taxon>Bacteria</taxon>
        <taxon>Bacillati</taxon>
        <taxon>Actinomycetota</taxon>
        <taxon>Actinomycetes</taxon>
        <taxon>Micromonosporales</taxon>
        <taxon>Micromonosporaceae</taxon>
        <taxon>Luedemannella</taxon>
    </lineage>
</organism>
<feature type="domain" description="ABC transporter" evidence="4">
    <location>
        <begin position="270"/>
        <end position="512"/>
    </location>
</feature>
<proteinExistence type="predicted"/>
<dbReference type="GO" id="GO:0005524">
    <property type="term" value="F:ATP binding"/>
    <property type="evidence" value="ECO:0007669"/>
    <property type="project" value="UniProtKB-KW"/>
</dbReference>
<dbReference type="InterPro" id="IPR050107">
    <property type="entry name" value="ABC_carbohydrate_import_ATPase"/>
</dbReference>
<dbReference type="PANTHER" id="PTHR43790">
    <property type="entry name" value="CARBOHYDRATE TRANSPORT ATP-BINDING PROTEIN MG119-RELATED"/>
    <property type="match status" value="1"/>
</dbReference>
<evidence type="ECO:0000256" key="1">
    <source>
        <dbReference type="ARBA" id="ARBA00022741"/>
    </source>
</evidence>
<gene>
    <name evidence="5" type="ORF">GCM10009682_22140</name>
</gene>
<evidence type="ECO:0000256" key="2">
    <source>
        <dbReference type="ARBA" id="ARBA00022840"/>
    </source>
</evidence>
<dbReference type="Proteomes" id="UP001500218">
    <property type="component" value="Unassembled WGS sequence"/>
</dbReference>
<accession>A0ABP4Y434</accession>
<keyword evidence="6" id="KW-1185">Reference proteome</keyword>
<dbReference type="SMART" id="SM00382">
    <property type="entry name" value="AAA"/>
    <property type="match status" value="2"/>
</dbReference>
<dbReference type="PROSITE" id="PS50893">
    <property type="entry name" value="ABC_TRANSPORTER_2"/>
    <property type="match status" value="2"/>
</dbReference>
<protein>
    <submittedName>
        <fullName evidence="5">ABC transporter ATP-binding protein</fullName>
    </submittedName>
</protein>
<dbReference type="SUPFAM" id="SSF52540">
    <property type="entry name" value="P-loop containing nucleoside triphosphate hydrolases"/>
    <property type="match status" value="2"/>
</dbReference>
<feature type="region of interest" description="Disordered" evidence="3">
    <location>
        <begin position="513"/>
        <end position="533"/>
    </location>
</feature>
<dbReference type="CDD" id="cd03215">
    <property type="entry name" value="ABC_Carb_Monos_II"/>
    <property type="match status" value="1"/>
</dbReference>
<dbReference type="Pfam" id="PF00005">
    <property type="entry name" value="ABC_tran"/>
    <property type="match status" value="2"/>
</dbReference>
<dbReference type="Gene3D" id="3.40.50.300">
    <property type="entry name" value="P-loop containing nucleotide triphosphate hydrolases"/>
    <property type="match status" value="2"/>
</dbReference>
<evidence type="ECO:0000313" key="6">
    <source>
        <dbReference type="Proteomes" id="UP001500218"/>
    </source>
</evidence>
<dbReference type="InterPro" id="IPR003593">
    <property type="entry name" value="AAA+_ATPase"/>
</dbReference>
<sequence length="540" mass="56361">MTATVQAPTAIAPPLLSVRGLTCRFGEVIANNEVDFDVAAGEVHAVLGENGAGKSTLMKLIYGVYQPNEGELHVDGSPITIDSPATARSAGIGMVFQDMRLVPAFTVTENIALALPGGGLRFNRRALAAQIAEAADRYGLPVHPDAVVRHLSIGERQRVEILKVLMAGARLLILDEPTSVLAPQEVDALFAAVTALRTAGLSIVIITHKLNEARAIANRVTVLRGGRTVLRNTDPKELTDAELVEAMVGRAVPPLAGHRERPAAATPPTVTLANVSVTGDRGQPALRDVSLNILPGELVGVAGVAGSGQRELCEVILGQRRITEGTVTLKDTELKGGDPRQALAGGAVGVPEDPITDAVVPGLSIVEHMALADLGRFRKGVGIDWKQVNADVTAKAEKAQLRMAPGHRVMAELSGGNIQRVVLTRALGAPATVVVAAYPSRGLDIATTRRTQELLLEQRDAGAAVLVVSEDLDELLSISDRIAVMHNGHLAGVVVPGETDRYAIGQLMLGGAATDEAPHEPPHAQTVSSLAGAGEAEVAA</sequence>
<keyword evidence="2 5" id="KW-0067">ATP-binding</keyword>
<dbReference type="PANTHER" id="PTHR43790:SF4">
    <property type="entry name" value="GUANOSINE IMPORT ATP-BINDING PROTEIN NUPO"/>
    <property type="match status" value="1"/>
</dbReference>
<evidence type="ECO:0000256" key="3">
    <source>
        <dbReference type="SAM" id="MobiDB-lite"/>
    </source>
</evidence>
<dbReference type="RefSeq" id="WP_344129093.1">
    <property type="nucleotide sequence ID" value="NZ_BAAALT010000054.1"/>
</dbReference>